<dbReference type="EMBL" id="CASHTH010003014">
    <property type="protein sequence ID" value="CAI8038834.1"/>
    <property type="molecule type" value="Genomic_DNA"/>
</dbReference>
<dbReference type="GO" id="GO:0046982">
    <property type="term" value="F:protein heterodimerization activity"/>
    <property type="evidence" value="ECO:0007669"/>
    <property type="project" value="InterPro"/>
</dbReference>
<dbReference type="PANTHER" id="PTHR46469:SF1">
    <property type="entry name" value="TRANSCRIPTION INITIATION FACTOR TFIID SUBUNIT 8"/>
    <property type="match status" value="1"/>
</dbReference>
<dbReference type="SMART" id="SM00576">
    <property type="entry name" value="BTP"/>
    <property type="match status" value="1"/>
</dbReference>
<evidence type="ECO:0000259" key="5">
    <source>
        <dbReference type="SMART" id="SM00576"/>
    </source>
</evidence>
<dbReference type="PANTHER" id="PTHR46469">
    <property type="entry name" value="TRANSCRIPTION INITIATION FACTOR TFIID SUBUNIT 8"/>
    <property type="match status" value="1"/>
</dbReference>
<keyword evidence="2" id="KW-0805">Transcription regulation</keyword>
<reference evidence="6" key="1">
    <citation type="submission" date="2023-03" db="EMBL/GenBank/DDBJ databases">
        <authorList>
            <person name="Steffen K."/>
            <person name="Cardenas P."/>
        </authorList>
    </citation>
    <scope>NUCLEOTIDE SEQUENCE</scope>
</reference>
<dbReference type="AlphaFoldDB" id="A0AA35T035"/>
<gene>
    <name evidence="6" type="ORF">GBAR_LOCUS21644</name>
</gene>
<proteinExistence type="predicted"/>
<dbReference type="Pfam" id="PF07524">
    <property type="entry name" value="Bromo_TP"/>
    <property type="match status" value="1"/>
</dbReference>
<comment type="subcellular location">
    <subcellularLocation>
        <location evidence="1">Nucleus</location>
    </subcellularLocation>
</comment>
<dbReference type="GO" id="GO:0006367">
    <property type="term" value="P:transcription initiation at RNA polymerase II promoter"/>
    <property type="evidence" value="ECO:0007669"/>
    <property type="project" value="TreeGrafter"/>
</dbReference>
<sequence length="133" mass="14636">MEGLDKQGRKQVAQTSVAALCLETGATSVEKGALDALCQLLESYIDQVGRRARDYCEVASRTAPTYTDVELALVDVGTDPASLSEYSKRPQRRHLPKLSERGSTGCICQHLLYYLLLVKDITLTVCICYITCC</sequence>
<organism evidence="6 7">
    <name type="scientific">Geodia barretti</name>
    <name type="common">Barrett's horny sponge</name>
    <dbReference type="NCBI Taxonomy" id="519541"/>
    <lineage>
        <taxon>Eukaryota</taxon>
        <taxon>Metazoa</taxon>
        <taxon>Porifera</taxon>
        <taxon>Demospongiae</taxon>
        <taxon>Heteroscleromorpha</taxon>
        <taxon>Tetractinellida</taxon>
        <taxon>Astrophorina</taxon>
        <taxon>Geodiidae</taxon>
        <taxon>Geodia</taxon>
    </lineage>
</organism>
<evidence type="ECO:0000256" key="2">
    <source>
        <dbReference type="ARBA" id="ARBA00023015"/>
    </source>
</evidence>
<keyword evidence="7" id="KW-1185">Reference proteome</keyword>
<comment type="caution">
    <text evidence="6">The sequence shown here is derived from an EMBL/GenBank/DDBJ whole genome shotgun (WGS) entry which is preliminary data.</text>
</comment>
<feature type="domain" description="Bromodomain associated" evidence="5">
    <location>
        <begin position="6"/>
        <end position="85"/>
    </location>
</feature>
<keyword evidence="3" id="KW-0804">Transcription</keyword>
<name>A0AA35T035_GEOBA</name>
<dbReference type="InterPro" id="IPR006565">
    <property type="entry name" value="BTP"/>
</dbReference>
<evidence type="ECO:0000256" key="4">
    <source>
        <dbReference type="ARBA" id="ARBA00023242"/>
    </source>
</evidence>
<dbReference type="InterPro" id="IPR037818">
    <property type="entry name" value="TAF8"/>
</dbReference>
<protein>
    <submittedName>
        <fullName evidence="6">Transcription initiation factor TFIID subunit 8</fullName>
    </submittedName>
</protein>
<evidence type="ECO:0000256" key="1">
    <source>
        <dbReference type="ARBA" id="ARBA00004123"/>
    </source>
</evidence>
<evidence type="ECO:0000256" key="3">
    <source>
        <dbReference type="ARBA" id="ARBA00023163"/>
    </source>
</evidence>
<evidence type="ECO:0000313" key="7">
    <source>
        <dbReference type="Proteomes" id="UP001174909"/>
    </source>
</evidence>
<evidence type="ECO:0000313" key="6">
    <source>
        <dbReference type="EMBL" id="CAI8038834.1"/>
    </source>
</evidence>
<dbReference type="GO" id="GO:0005669">
    <property type="term" value="C:transcription factor TFIID complex"/>
    <property type="evidence" value="ECO:0007669"/>
    <property type="project" value="InterPro"/>
</dbReference>
<dbReference type="SUPFAM" id="SSF47113">
    <property type="entry name" value="Histone-fold"/>
    <property type="match status" value="1"/>
</dbReference>
<dbReference type="Gene3D" id="1.10.20.10">
    <property type="entry name" value="Histone, subunit A"/>
    <property type="match status" value="1"/>
</dbReference>
<accession>A0AA35T035</accession>
<keyword evidence="4" id="KW-0539">Nucleus</keyword>
<dbReference type="InterPro" id="IPR009072">
    <property type="entry name" value="Histone-fold"/>
</dbReference>
<dbReference type="Proteomes" id="UP001174909">
    <property type="component" value="Unassembled WGS sequence"/>
</dbReference>